<dbReference type="Pfam" id="PF00759">
    <property type="entry name" value="Glyco_hydro_9"/>
    <property type="match status" value="1"/>
</dbReference>
<dbReference type="EC" id="3.2.1.4" evidence="3"/>
<dbReference type="Gene3D" id="1.50.10.10">
    <property type="match status" value="1"/>
</dbReference>
<evidence type="ECO:0000256" key="4">
    <source>
        <dbReference type="ARBA" id="ARBA00022801"/>
    </source>
</evidence>
<gene>
    <name evidence="10" type="ORF">NE237_030585</name>
</gene>
<dbReference type="InterPro" id="IPR012341">
    <property type="entry name" value="6hp_glycosidase-like_sf"/>
</dbReference>
<comment type="caution">
    <text evidence="10">The sequence shown here is derived from an EMBL/GenBank/DDBJ whole genome shotgun (WGS) entry which is preliminary data.</text>
</comment>
<reference evidence="10" key="1">
    <citation type="journal article" date="2023" name="Plant J.">
        <title>The genome of the king protea, Protea cynaroides.</title>
        <authorList>
            <person name="Chang J."/>
            <person name="Duong T.A."/>
            <person name="Schoeman C."/>
            <person name="Ma X."/>
            <person name="Roodt D."/>
            <person name="Barker N."/>
            <person name="Li Z."/>
            <person name="Van de Peer Y."/>
            <person name="Mizrachi E."/>
        </authorList>
    </citation>
    <scope>NUCLEOTIDE SEQUENCE</scope>
    <source>
        <tissue evidence="10">Young leaves</tissue>
    </source>
</reference>
<evidence type="ECO:0000256" key="1">
    <source>
        <dbReference type="ARBA" id="ARBA00000966"/>
    </source>
</evidence>
<protein>
    <recommendedName>
        <fullName evidence="3">cellulase</fullName>
        <ecNumber evidence="3">3.2.1.4</ecNumber>
    </recommendedName>
</protein>
<accession>A0A9Q0GW87</accession>
<keyword evidence="6" id="KW-0119">Carbohydrate metabolism</keyword>
<evidence type="ECO:0000256" key="2">
    <source>
        <dbReference type="ARBA" id="ARBA00007072"/>
    </source>
</evidence>
<feature type="domain" description="Glycoside hydrolase family 9" evidence="9">
    <location>
        <begin position="29"/>
        <end position="89"/>
    </location>
</feature>
<dbReference type="SUPFAM" id="SSF48208">
    <property type="entry name" value="Six-hairpin glycosidases"/>
    <property type="match status" value="1"/>
</dbReference>
<evidence type="ECO:0000256" key="7">
    <source>
        <dbReference type="ARBA" id="ARBA00023295"/>
    </source>
</evidence>
<dbReference type="Proteomes" id="UP001141806">
    <property type="component" value="Unassembled WGS sequence"/>
</dbReference>
<evidence type="ECO:0000256" key="8">
    <source>
        <dbReference type="ARBA" id="ARBA00023326"/>
    </source>
</evidence>
<proteinExistence type="inferred from homology"/>
<organism evidence="10 11">
    <name type="scientific">Protea cynaroides</name>
    <dbReference type="NCBI Taxonomy" id="273540"/>
    <lineage>
        <taxon>Eukaryota</taxon>
        <taxon>Viridiplantae</taxon>
        <taxon>Streptophyta</taxon>
        <taxon>Embryophyta</taxon>
        <taxon>Tracheophyta</taxon>
        <taxon>Spermatophyta</taxon>
        <taxon>Magnoliopsida</taxon>
        <taxon>Proteales</taxon>
        <taxon>Proteaceae</taxon>
        <taxon>Protea</taxon>
    </lineage>
</organism>
<evidence type="ECO:0000256" key="6">
    <source>
        <dbReference type="ARBA" id="ARBA00023277"/>
    </source>
</evidence>
<dbReference type="InterPro" id="IPR008928">
    <property type="entry name" value="6-hairpin_glycosidase_sf"/>
</dbReference>
<evidence type="ECO:0000313" key="10">
    <source>
        <dbReference type="EMBL" id="KAJ4953753.1"/>
    </source>
</evidence>
<evidence type="ECO:0000256" key="5">
    <source>
        <dbReference type="ARBA" id="ARBA00023001"/>
    </source>
</evidence>
<evidence type="ECO:0000259" key="9">
    <source>
        <dbReference type="Pfam" id="PF00759"/>
    </source>
</evidence>
<dbReference type="GO" id="GO:0030245">
    <property type="term" value="P:cellulose catabolic process"/>
    <property type="evidence" value="ECO:0007669"/>
    <property type="project" value="UniProtKB-KW"/>
</dbReference>
<keyword evidence="8" id="KW-0624">Polysaccharide degradation</keyword>
<keyword evidence="11" id="KW-1185">Reference proteome</keyword>
<evidence type="ECO:0000313" key="11">
    <source>
        <dbReference type="Proteomes" id="UP001141806"/>
    </source>
</evidence>
<comment type="similarity">
    <text evidence="2">Belongs to the glycosyl hydrolase 9 (cellulase E) family.</text>
</comment>
<dbReference type="GO" id="GO:0008810">
    <property type="term" value="F:cellulase activity"/>
    <property type="evidence" value="ECO:0007669"/>
    <property type="project" value="UniProtKB-EC"/>
</dbReference>
<keyword evidence="4" id="KW-0378">Hydrolase</keyword>
<dbReference type="AlphaFoldDB" id="A0A9Q0GW87"/>
<sequence length="120" mass="13655">MQSTLPPYHKYHQLFLLVYDELLETFDWSDHYGWQLPEDTTTDRTANKINKNNLGSDLAWEKASAMVAILLVFDPNPSFANELRQNGDSLGGIGWAMTEFGWDVKYASAPGSVYRHLFPA</sequence>
<dbReference type="EMBL" id="JAMYWD010000012">
    <property type="protein sequence ID" value="KAJ4953753.1"/>
    <property type="molecule type" value="Genomic_DNA"/>
</dbReference>
<dbReference type="OrthoDB" id="10257085at2759"/>
<comment type="catalytic activity">
    <reaction evidence="1">
        <text>Endohydrolysis of (1-&gt;4)-beta-D-glucosidic linkages in cellulose, lichenin and cereal beta-D-glucans.</text>
        <dbReference type="EC" id="3.2.1.4"/>
    </reaction>
</comment>
<name>A0A9Q0GW87_9MAGN</name>
<dbReference type="PANTHER" id="PTHR22298">
    <property type="entry name" value="ENDO-1,4-BETA-GLUCANASE"/>
    <property type="match status" value="1"/>
</dbReference>
<dbReference type="InterPro" id="IPR001701">
    <property type="entry name" value="Glyco_hydro_9"/>
</dbReference>
<evidence type="ECO:0000256" key="3">
    <source>
        <dbReference type="ARBA" id="ARBA00012601"/>
    </source>
</evidence>
<keyword evidence="7" id="KW-0326">Glycosidase</keyword>
<keyword evidence="5" id="KW-0136">Cellulose degradation</keyword>